<dbReference type="InterPro" id="IPR011701">
    <property type="entry name" value="MFS"/>
</dbReference>
<comment type="caution">
    <text evidence="5">The sequence shown here is derived from an EMBL/GenBank/DDBJ whole genome shotgun (WGS) entry which is preliminary data.</text>
</comment>
<feature type="transmembrane region" description="Helical" evidence="4">
    <location>
        <begin position="176"/>
        <end position="196"/>
    </location>
</feature>
<dbReference type="Pfam" id="PF07690">
    <property type="entry name" value="MFS_1"/>
    <property type="match status" value="1"/>
</dbReference>
<dbReference type="OrthoDB" id="6499973at2759"/>
<feature type="compositionally biased region" description="Polar residues" evidence="3">
    <location>
        <begin position="24"/>
        <end position="34"/>
    </location>
</feature>
<feature type="transmembrane region" description="Helical" evidence="4">
    <location>
        <begin position="118"/>
        <end position="136"/>
    </location>
</feature>
<dbReference type="Gene3D" id="1.20.1250.20">
    <property type="entry name" value="MFS general substrate transporter like domains"/>
    <property type="match status" value="1"/>
</dbReference>
<evidence type="ECO:0000313" key="5">
    <source>
        <dbReference type="EMBL" id="TEB29656.1"/>
    </source>
</evidence>
<dbReference type="PANTHER" id="PTHR11360">
    <property type="entry name" value="MONOCARBOXYLATE TRANSPORTER"/>
    <property type="match status" value="1"/>
</dbReference>
<evidence type="ECO:0000313" key="6">
    <source>
        <dbReference type="Proteomes" id="UP000298030"/>
    </source>
</evidence>
<keyword evidence="6" id="KW-1185">Reference proteome</keyword>
<evidence type="ECO:0000256" key="2">
    <source>
        <dbReference type="ARBA" id="ARBA00006727"/>
    </source>
</evidence>
<evidence type="ECO:0000256" key="1">
    <source>
        <dbReference type="ARBA" id="ARBA00004141"/>
    </source>
</evidence>
<protein>
    <submittedName>
        <fullName evidence="5">MFS general substrate transporter</fullName>
    </submittedName>
</protein>
<dbReference type="InterPro" id="IPR050327">
    <property type="entry name" value="Proton-linked_MCT"/>
</dbReference>
<dbReference type="AlphaFoldDB" id="A0A4Y7T650"/>
<dbReference type="EMBL" id="QPFP01000026">
    <property type="protein sequence ID" value="TEB29656.1"/>
    <property type="molecule type" value="Genomic_DNA"/>
</dbReference>
<feature type="region of interest" description="Disordered" evidence="3">
    <location>
        <begin position="1"/>
        <end position="34"/>
    </location>
</feature>
<feature type="compositionally biased region" description="Polar residues" evidence="3">
    <location>
        <begin position="1"/>
        <end position="16"/>
    </location>
</feature>
<gene>
    <name evidence="5" type="ORF">FA13DRAFT_1764802</name>
</gene>
<organism evidence="5 6">
    <name type="scientific">Coprinellus micaceus</name>
    <name type="common">Glistening ink-cap mushroom</name>
    <name type="synonym">Coprinus micaceus</name>
    <dbReference type="NCBI Taxonomy" id="71717"/>
    <lineage>
        <taxon>Eukaryota</taxon>
        <taxon>Fungi</taxon>
        <taxon>Dikarya</taxon>
        <taxon>Basidiomycota</taxon>
        <taxon>Agaricomycotina</taxon>
        <taxon>Agaricomycetes</taxon>
        <taxon>Agaricomycetidae</taxon>
        <taxon>Agaricales</taxon>
        <taxon>Agaricineae</taxon>
        <taxon>Psathyrellaceae</taxon>
        <taxon>Coprinellus</taxon>
    </lineage>
</organism>
<sequence>MTLESIETFQGGPTSDSKPEQDLESSCSSPSQAPALSAEFSEGGLHGWLSVAGGAMISFCTFGVVQSFGVYQDYYTRSSLTEKTPSEISWIGSVQVFLVFAVGLPAGKLMDMGFYRHTTVAGTLVYLFSIFMLSLVKPHHYYQTFLAQGVGMGLGMGLMFLPALTITSHYFRRRRSLAMGAVVSGGSIGGCLYPVLLNNIFSNPSGFEWGVRLASRISCTHILRWELDPNLQSRGFHRSRSIDHRKLYLAPSPTSKSEDG</sequence>
<feature type="transmembrane region" description="Helical" evidence="4">
    <location>
        <begin position="47"/>
        <end position="68"/>
    </location>
</feature>
<comment type="similarity">
    <text evidence="2">Belongs to the major facilitator superfamily. Monocarboxylate porter (TC 2.A.1.13) family.</text>
</comment>
<dbReference type="STRING" id="71717.A0A4Y7T650"/>
<feature type="non-terminal residue" evidence="5">
    <location>
        <position position="260"/>
    </location>
</feature>
<keyword evidence="4" id="KW-0472">Membrane</keyword>
<evidence type="ECO:0000256" key="4">
    <source>
        <dbReference type="SAM" id="Phobius"/>
    </source>
</evidence>
<dbReference type="Proteomes" id="UP000298030">
    <property type="component" value="Unassembled WGS sequence"/>
</dbReference>
<keyword evidence="4" id="KW-0812">Transmembrane</keyword>
<dbReference type="GO" id="GO:0022857">
    <property type="term" value="F:transmembrane transporter activity"/>
    <property type="evidence" value="ECO:0007669"/>
    <property type="project" value="InterPro"/>
</dbReference>
<name>A0A4Y7T650_COPMI</name>
<dbReference type="SUPFAM" id="SSF103473">
    <property type="entry name" value="MFS general substrate transporter"/>
    <property type="match status" value="1"/>
</dbReference>
<evidence type="ECO:0000256" key="3">
    <source>
        <dbReference type="SAM" id="MobiDB-lite"/>
    </source>
</evidence>
<dbReference type="InterPro" id="IPR036259">
    <property type="entry name" value="MFS_trans_sf"/>
</dbReference>
<dbReference type="GO" id="GO:0016020">
    <property type="term" value="C:membrane"/>
    <property type="evidence" value="ECO:0007669"/>
    <property type="project" value="UniProtKB-SubCell"/>
</dbReference>
<keyword evidence="4" id="KW-1133">Transmembrane helix</keyword>
<accession>A0A4Y7T650</accession>
<comment type="subcellular location">
    <subcellularLocation>
        <location evidence="1">Membrane</location>
        <topology evidence="1">Multi-pass membrane protein</topology>
    </subcellularLocation>
</comment>
<feature type="transmembrane region" description="Helical" evidence="4">
    <location>
        <begin position="88"/>
        <end position="106"/>
    </location>
</feature>
<dbReference type="PANTHER" id="PTHR11360:SF234">
    <property type="entry name" value="MFS-TYPE TRANSPORTER DBAD-RELATED"/>
    <property type="match status" value="1"/>
</dbReference>
<proteinExistence type="inferred from homology"/>
<reference evidence="5 6" key="1">
    <citation type="journal article" date="2019" name="Nat. Ecol. Evol.">
        <title>Megaphylogeny resolves global patterns of mushroom evolution.</title>
        <authorList>
            <person name="Varga T."/>
            <person name="Krizsan K."/>
            <person name="Foldi C."/>
            <person name="Dima B."/>
            <person name="Sanchez-Garcia M."/>
            <person name="Sanchez-Ramirez S."/>
            <person name="Szollosi G.J."/>
            <person name="Szarkandi J.G."/>
            <person name="Papp V."/>
            <person name="Albert L."/>
            <person name="Andreopoulos W."/>
            <person name="Angelini C."/>
            <person name="Antonin V."/>
            <person name="Barry K.W."/>
            <person name="Bougher N.L."/>
            <person name="Buchanan P."/>
            <person name="Buyck B."/>
            <person name="Bense V."/>
            <person name="Catcheside P."/>
            <person name="Chovatia M."/>
            <person name="Cooper J."/>
            <person name="Damon W."/>
            <person name="Desjardin D."/>
            <person name="Finy P."/>
            <person name="Geml J."/>
            <person name="Haridas S."/>
            <person name="Hughes K."/>
            <person name="Justo A."/>
            <person name="Karasinski D."/>
            <person name="Kautmanova I."/>
            <person name="Kiss B."/>
            <person name="Kocsube S."/>
            <person name="Kotiranta H."/>
            <person name="LaButti K.M."/>
            <person name="Lechner B.E."/>
            <person name="Liimatainen K."/>
            <person name="Lipzen A."/>
            <person name="Lukacs Z."/>
            <person name="Mihaltcheva S."/>
            <person name="Morgado L.N."/>
            <person name="Niskanen T."/>
            <person name="Noordeloos M.E."/>
            <person name="Ohm R.A."/>
            <person name="Ortiz-Santana B."/>
            <person name="Ovrebo C."/>
            <person name="Racz N."/>
            <person name="Riley R."/>
            <person name="Savchenko A."/>
            <person name="Shiryaev A."/>
            <person name="Soop K."/>
            <person name="Spirin V."/>
            <person name="Szebenyi C."/>
            <person name="Tomsovsky M."/>
            <person name="Tulloss R.E."/>
            <person name="Uehling J."/>
            <person name="Grigoriev I.V."/>
            <person name="Vagvolgyi C."/>
            <person name="Papp T."/>
            <person name="Martin F.M."/>
            <person name="Miettinen O."/>
            <person name="Hibbett D.S."/>
            <person name="Nagy L.G."/>
        </authorList>
    </citation>
    <scope>NUCLEOTIDE SEQUENCE [LARGE SCALE GENOMIC DNA]</scope>
    <source>
        <strain evidence="5 6">FP101781</strain>
    </source>
</reference>
<feature type="transmembrane region" description="Helical" evidence="4">
    <location>
        <begin position="142"/>
        <end position="164"/>
    </location>
</feature>